<dbReference type="AlphaFoldDB" id="X1MTC7"/>
<evidence type="ECO:0000313" key="1">
    <source>
        <dbReference type="EMBL" id="GAI34932.1"/>
    </source>
</evidence>
<proteinExistence type="predicted"/>
<name>X1MTC7_9ZZZZ</name>
<protein>
    <submittedName>
        <fullName evidence="1">Uncharacterized protein</fullName>
    </submittedName>
</protein>
<comment type="caution">
    <text evidence="1">The sequence shown here is derived from an EMBL/GenBank/DDBJ whole genome shotgun (WGS) entry which is preliminary data.</text>
</comment>
<organism evidence="1">
    <name type="scientific">marine sediment metagenome</name>
    <dbReference type="NCBI Taxonomy" id="412755"/>
    <lineage>
        <taxon>unclassified sequences</taxon>
        <taxon>metagenomes</taxon>
        <taxon>ecological metagenomes</taxon>
    </lineage>
</organism>
<dbReference type="EMBL" id="BARV01024593">
    <property type="protein sequence ID" value="GAI34932.1"/>
    <property type="molecule type" value="Genomic_DNA"/>
</dbReference>
<gene>
    <name evidence="1" type="ORF">S06H3_40112</name>
</gene>
<reference evidence="1" key="1">
    <citation type="journal article" date="2014" name="Front. Microbiol.">
        <title>High frequency of phylogenetically diverse reductive dehalogenase-homologous genes in deep subseafloor sedimentary metagenomes.</title>
        <authorList>
            <person name="Kawai M."/>
            <person name="Futagami T."/>
            <person name="Toyoda A."/>
            <person name="Takaki Y."/>
            <person name="Nishi S."/>
            <person name="Hori S."/>
            <person name="Arai W."/>
            <person name="Tsubouchi T."/>
            <person name="Morono Y."/>
            <person name="Uchiyama I."/>
            <person name="Ito T."/>
            <person name="Fujiyama A."/>
            <person name="Inagaki F."/>
            <person name="Takami H."/>
        </authorList>
    </citation>
    <scope>NUCLEOTIDE SEQUENCE</scope>
    <source>
        <strain evidence="1">Expedition CK06-06</strain>
    </source>
</reference>
<accession>X1MTC7</accession>
<sequence>MPSIHKHVGYITYESADRISIAAEFICSSEGRISTIGHETKETKVSTPKKRVIPLQATSEKTNIVGIDYEDPMHKEGTFSNDEAKSLKPSIFHLLGYLVQEDEKCLWLAMETFEYRDGTIDYVTPHVTPKPPILKITYFKPRTN</sequence>